<keyword evidence="1" id="KW-0479">Metal-binding</keyword>
<dbReference type="GO" id="GO:0046872">
    <property type="term" value="F:metal ion binding"/>
    <property type="evidence" value="ECO:0007669"/>
    <property type="project" value="UniProtKB-KW"/>
</dbReference>
<dbReference type="Pfam" id="PF05147">
    <property type="entry name" value="LANC_like"/>
    <property type="match status" value="1"/>
</dbReference>
<evidence type="ECO:0000313" key="2">
    <source>
        <dbReference type="EMBL" id="MBB3893486.1"/>
    </source>
</evidence>
<dbReference type="RefSeq" id="WP_183776988.1">
    <property type="nucleotide sequence ID" value="NZ_JACIDK010000011.1"/>
</dbReference>
<dbReference type="SUPFAM" id="SSF158745">
    <property type="entry name" value="LanC-like"/>
    <property type="match status" value="1"/>
</dbReference>
<dbReference type="EMBL" id="JACIDK010000011">
    <property type="protein sequence ID" value="MBB3893486.1"/>
    <property type="molecule type" value="Genomic_DNA"/>
</dbReference>
<reference evidence="2 3" key="1">
    <citation type="submission" date="2020-08" db="EMBL/GenBank/DDBJ databases">
        <title>Genomic Encyclopedia of Type Strains, Phase IV (KMG-IV): sequencing the most valuable type-strain genomes for metagenomic binning, comparative biology and taxonomic classification.</title>
        <authorList>
            <person name="Goeker M."/>
        </authorList>
    </citation>
    <scope>NUCLEOTIDE SEQUENCE [LARGE SCALE GENOMIC DNA]</scope>
    <source>
        <strain evidence="2 3">DSM 21793</strain>
    </source>
</reference>
<keyword evidence="1" id="KW-0862">Zinc</keyword>
<dbReference type="Gene3D" id="1.50.10.20">
    <property type="match status" value="1"/>
</dbReference>
<dbReference type="SMART" id="SM01260">
    <property type="entry name" value="LANC_like"/>
    <property type="match status" value="1"/>
</dbReference>
<dbReference type="Proteomes" id="UP000530564">
    <property type="component" value="Unassembled WGS sequence"/>
</dbReference>
<dbReference type="AlphaFoldDB" id="A0A840A4E6"/>
<name>A0A840A4E6_9CAUL</name>
<organism evidence="2 3">
    <name type="scientific">Phenylobacterium haematophilum</name>
    <dbReference type="NCBI Taxonomy" id="98513"/>
    <lineage>
        <taxon>Bacteria</taxon>
        <taxon>Pseudomonadati</taxon>
        <taxon>Pseudomonadota</taxon>
        <taxon>Alphaproteobacteria</taxon>
        <taxon>Caulobacterales</taxon>
        <taxon>Caulobacteraceae</taxon>
        <taxon>Phenylobacterium</taxon>
    </lineage>
</organism>
<dbReference type="CDD" id="cd04434">
    <property type="entry name" value="LanC_like"/>
    <property type="match status" value="1"/>
</dbReference>
<gene>
    <name evidence="2" type="ORF">GGQ61_004230</name>
</gene>
<accession>A0A840A4E6</accession>
<dbReference type="GO" id="GO:0005886">
    <property type="term" value="C:plasma membrane"/>
    <property type="evidence" value="ECO:0007669"/>
    <property type="project" value="TreeGrafter"/>
</dbReference>
<dbReference type="PANTHER" id="PTHR12736:SF7">
    <property type="entry name" value="LANC-LIKE PROTEIN 3"/>
    <property type="match status" value="1"/>
</dbReference>
<keyword evidence="3" id="KW-1185">Reference proteome</keyword>
<sequence>MTGYGQAAREALNFIESQRTGAVWRTNDHPKSRPAHSLYHGAGGVILLLLELYAQSGEPQLMEKAIDAGDEILAALPTFEGLSVNSSTGWGGYVFVLGELARITGETRYRDGAAFCLGKIRELAQRLGAGVGWIEPAPFGDITGFTHDREVFDQSVGSAGVVLTLLYADREGLDPEALLLARAAAERLLEVAEPTPEGLRWKMMADMPFQFTAPNFAHGGAGVGYALLQLHRATGEARYLDAAVAAARYTMSRSHPVGSGRLVCHNEDTRKPIFYLGACHGPAGTGRLLLELHAVTGEPEWAEALAQLLAGVEGAGAPEARSAGFWNNHGQCCGDAGVGEFALLLARRTGDDAYLDLARRCAAVILGASELDGDRRLWRQAEHRDRPDFIQAQTGYMQGAAGIASFLQHLEGVEAGRPVKLAMPDWPAMEAS</sequence>
<proteinExistence type="predicted"/>
<comment type="caution">
    <text evidence="2">The sequence shown here is derived from an EMBL/GenBank/DDBJ whole genome shotgun (WGS) entry which is preliminary data.</text>
</comment>
<dbReference type="PRINTS" id="PR01950">
    <property type="entry name" value="LANCSUPER"/>
</dbReference>
<evidence type="ECO:0000256" key="1">
    <source>
        <dbReference type="PIRSR" id="PIRSR607822-1"/>
    </source>
</evidence>
<dbReference type="PANTHER" id="PTHR12736">
    <property type="entry name" value="LANC-LIKE PROTEIN"/>
    <property type="match status" value="1"/>
</dbReference>
<dbReference type="GO" id="GO:0031179">
    <property type="term" value="P:peptide modification"/>
    <property type="evidence" value="ECO:0007669"/>
    <property type="project" value="InterPro"/>
</dbReference>
<feature type="binding site" evidence="1">
    <location>
        <position position="218"/>
    </location>
    <ligand>
        <name>Zn(2+)</name>
        <dbReference type="ChEBI" id="CHEBI:29105"/>
    </ligand>
</feature>
<dbReference type="InterPro" id="IPR007822">
    <property type="entry name" value="LANC-like"/>
</dbReference>
<evidence type="ECO:0000313" key="3">
    <source>
        <dbReference type="Proteomes" id="UP000530564"/>
    </source>
</evidence>
<protein>
    <submittedName>
        <fullName evidence="2">Lantibiotic modifying enzyme</fullName>
    </submittedName>
</protein>